<name>A0A9D0YW15_9FIRM</name>
<evidence type="ECO:0000313" key="1">
    <source>
        <dbReference type="EMBL" id="HIQ63023.1"/>
    </source>
</evidence>
<accession>A0A9D0YW15</accession>
<gene>
    <name evidence="1" type="ORF">IAA66_05480</name>
</gene>
<proteinExistence type="predicted"/>
<dbReference type="EMBL" id="DVFI01000085">
    <property type="protein sequence ID" value="HIQ63023.1"/>
    <property type="molecule type" value="Genomic_DNA"/>
</dbReference>
<reference evidence="1" key="2">
    <citation type="journal article" date="2021" name="PeerJ">
        <title>Extensive microbial diversity within the chicken gut microbiome revealed by metagenomics and culture.</title>
        <authorList>
            <person name="Gilroy R."/>
            <person name="Ravi A."/>
            <person name="Getino M."/>
            <person name="Pursley I."/>
            <person name="Horton D.L."/>
            <person name="Alikhan N.F."/>
            <person name="Baker D."/>
            <person name="Gharbi K."/>
            <person name="Hall N."/>
            <person name="Watson M."/>
            <person name="Adriaenssens E.M."/>
            <person name="Foster-Nyarko E."/>
            <person name="Jarju S."/>
            <person name="Secka A."/>
            <person name="Antonio M."/>
            <person name="Oren A."/>
            <person name="Chaudhuri R.R."/>
            <person name="La Ragione R."/>
            <person name="Hildebrand F."/>
            <person name="Pallen M.J."/>
        </authorList>
    </citation>
    <scope>NUCLEOTIDE SEQUENCE</scope>
    <source>
        <strain evidence="1">ChiHile30-977</strain>
    </source>
</reference>
<organism evidence="1 2">
    <name type="scientific">Candidatus Avichristensenella intestinipullorum</name>
    <dbReference type="NCBI Taxonomy" id="2840693"/>
    <lineage>
        <taxon>Bacteria</taxon>
        <taxon>Bacillati</taxon>
        <taxon>Bacillota</taxon>
        <taxon>Clostridia</taxon>
        <taxon>Candidatus Avichristensenella</taxon>
    </lineage>
</organism>
<sequence length="359" mass="39215">MKRYLDFQREAWADRTASHMRAARRNACVQGIGGTPPCAGVIDTLPMDDLGALIAEGWVEVPHAPSDLLLRRSARRAMLSTLADDLDCLSMQEHTLVERMLIGDGQVVLDSVPELEAAYTLRMRLWCDLGHCGQTPCARLDAELMRRLPDLLMRPEHAQRRSRAFVFDGMISGLLYITGFLDVRAPQQRFVREVLGVAESGASARLARSHLEASFDVDSVAGCRLLLHEALAAPETLVSTLAASGCQALPPLTSEQLFGAMNGMLPEEAAAAEKLCRTLQGALRPDLTPEGATEDLRLLAKQDVPREALKQVMAGMLCVLPTPHMYSVLLEMAGSTPRWMHGWNDARTPATGYAAGVLH</sequence>
<protein>
    <submittedName>
        <fullName evidence="1">Uncharacterized protein</fullName>
    </submittedName>
</protein>
<comment type="caution">
    <text evidence="1">The sequence shown here is derived from an EMBL/GenBank/DDBJ whole genome shotgun (WGS) entry which is preliminary data.</text>
</comment>
<reference evidence="1" key="1">
    <citation type="submission" date="2020-10" db="EMBL/GenBank/DDBJ databases">
        <authorList>
            <person name="Gilroy R."/>
        </authorList>
    </citation>
    <scope>NUCLEOTIDE SEQUENCE</scope>
    <source>
        <strain evidence="1">ChiHile30-977</strain>
    </source>
</reference>
<evidence type="ECO:0000313" key="2">
    <source>
        <dbReference type="Proteomes" id="UP000886819"/>
    </source>
</evidence>
<dbReference type="Proteomes" id="UP000886819">
    <property type="component" value="Unassembled WGS sequence"/>
</dbReference>
<dbReference type="AlphaFoldDB" id="A0A9D0YW15"/>